<feature type="transmembrane region" description="Helical" evidence="6">
    <location>
        <begin position="232"/>
        <end position="261"/>
    </location>
</feature>
<gene>
    <name evidence="10" type="primary">sulp-6</name>
    <name evidence="8" type="synonym">Cbr-sulp-6</name>
    <name evidence="10" type="ORF">CBG14974</name>
    <name evidence="8" type="ORF">CBG_14974</name>
</gene>
<sequence length="873" mass="97720">MYRRLRTDSTTNYSPLPELSTQSLSPAENKGTNMGKIILSPIRETPEEMLPYEANMVLNYTKSRQSDVPDQTAFDKIYRFNPEYLSHFGKIAFHLKSIGKWKRKEWCRFLRGLMPITIWLPQYTWRSSFLFDVLGGLMVSVMSVPQSLAYGMLVGVPANYGLITGIIGPFVYALFGTSKHASPGSFAIVSLMVGAVVETFGEPTDPINPDLIRNDEFCCRENKTKVSEVEAIAIASSVTLLAGLFQILLGLMNAGLLAVWLSDQLVQGLISGAAVHVLTSQLKSMTGISNVPPTSEPFQHIQFYVCFFSQIKNAEIPAVIISVICVKLLLISAYIIDPWMCKKIPVKFPMELVLVIGMTLTVHFTRGTSYEFPVHTVGEVEGGMPSLRAPETKHLFGMIGSAISIAIISFVIHISLCKLIAKKQQYVVSSNQEWYALGLMHSTSSFFGCFAGGSSLGRTMMQVKCGTKSQLSTIISSCVLVLFVMGASGTIQHLPKPVLASIVVVAMKDLYIQIFTCSALRYKNFVDYVTHLRSYIHFCDRTERQLWFDYWCGFRIVNCRFKITMVGFNSFLSLKFLFRADSTLLGRIRGTNHFRRLGLYETTYDIPGIKVFRFDSPLYFANSELFVGRIHEACGLNPLIVRGEIAEADEKRKAAQKKKEKEDAENPQPKETKLEVTTHQAKVLDEKQPEPDPDPSIKFETTQLTHIIIDCSAILYVDLMGKDVLIEVFNDYKTIDISVLFANTQERVRQIFDTTNFFDEVPQNRVYVNVADAVDQAELEQRRKNDAKYVMMKAAPKPTVAPPVAKSVGQKSAPLGDNTLVKTQSSASLVTGVEFSPRENTAREGTIQKKLKPPTKVPSKSNIFWDDDLDKTQ</sequence>
<dbReference type="CDD" id="cd07042">
    <property type="entry name" value="STAS_SulP_like_sulfate_transporter"/>
    <property type="match status" value="1"/>
</dbReference>
<keyword evidence="9" id="KW-1185">Reference proteome</keyword>
<dbReference type="PROSITE" id="PS50801">
    <property type="entry name" value="STAS"/>
    <property type="match status" value="1"/>
</dbReference>
<dbReference type="Proteomes" id="UP000008549">
    <property type="component" value="Unassembled WGS sequence"/>
</dbReference>
<protein>
    <submittedName>
        <fullName evidence="8">Protein CBR-SULP-6</fullName>
    </submittedName>
</protein>
<name>A8XL47_CAEBR</name>
<comment type="subcellular location">
    <subcellularLocation>
        <location evidence="1">Membrane</location>
        <topology evidence="1">Multi-pass membrane protein</topology>
    </subcellularLocation>
</comment>
<dbReference type="EMBL" id="HE600904">
    <property type="protein sequence ID" value="CAP33372.2"/>
    <property type="molecule type" value="Genomic_DNA"/>
</dbReference>
<proteinExistence type="predicted"/>
<evidence type="ECO:0000259" key="7">
    <source>
        <dbReference type="PROSITE" id="PS50801"/>
    </source>
</evidence>
<organism evidence="8 9">
    <name type="scientific">Caenorhabditis briggsae</name>
    <dbReference type="NCBI Taxonomy" id="6238"/>
    <lineage>
        <taxon>Eukaryota</taxon>
        <taxon>Metazoa</taxon>
        <taxon>Ecdysozoa</taxon>
        <taxon>Nematoda</taxon>
        <taxon>Chromadorea</taxon>
        <taxon>Rhabditida</taxon>
        <taxon>Rhabditina</taxon>
        <taxon>Rhabditomorpha</taxon>
        <taxon>Rhabditoidea</taxon>
        <taxon>Rhabditidae</taxon>
        <taxon>Peloderinae</taxon>
        <taxon>Caenorhabditis</taxon>
    </lineage>
</organism>
<feature type="compositionally biased region" description="Basic and acidic residues" evidence="5">
    <location>
        <begin position="652"/>
        <end position="690"/>
    </location>
</feature>
<keyword evidence="4 6" id="KW-0472">Membrane</keyword>
<evidence type="ECO:0000256" key="1">
    <source>
        <dbReference type="ARBA" id="ARBA00004141"/>
    </source>
</evidence>
<keyword evidence="3 6" id="KW-1133">Transmembrane helix</keyword>
<feature type="compositionally biased region" description="Polar residues" evidence="5">
    <location>
        <begin position="8"/>
        <end position="32"/>
    </location>
</feature>
<dbReference type="GO" id="GO:1902358">
    <property type="term" value="P:sulfate transmembrane transport"/>
    <property type="evidence" value="ECO:0000318"/>
    <property type="project" value="GO_Central"/>
</dbReference>
<dbReference type="SUPFAM" id="SSF52091">
    <property type="entry name" value="SpoIIaa-like"/>
    <property type="match status" value="1"/>
</dbReference>
<evidence type="ECO:0000256" key="3">
    <source>
        <dbReference type="ARBA" id="ARBA00022989"/>
    </source>
</evidence>
<dbReference type="GO" id="GO:0015108">
    <property type="term" value="F:chloride transmembrane transporter activity"/>
    <property type="evidence" value="ECO:0000318"/>
    <property type="project" value="GO_Central"/>
</dbReference>
<feature type="transmembrane region" description="Helical" evidence="6">
    <location>
        <begin position="348"/>
        <end position="365"/>
    </location>
</feature>
<evidence type="ECO:0000256" key="2">
    <source>
        <dbReference type="ARBA" id="ARBA00022692"/>
    </source>
</evidence>
<dbReference type="Pfam" id="PF00916">
    <property type="entry name" value="Sulfate_transp"/>
    <property type="match status" value="1"/>
</dbReference>
<dbReference type="GO" id="GO:1902476">
    <property type="term" value="P:chloride transmembrane transport"/>
    <property type="evidence" value="ECO:0000318"/>
    <property type="project" value="GO_Central"/>
</dbReference>
<evidence type="ECO:0000256" key="6">
    <source>
        <dbReference type="SAM" id="Phobius"/>
    </source>
</evidence>
<evidence type="ECO:0000256" key="4">
    <source>
        <dbReference type="ARBA" id="ARBA00023136"/>
    </source>
</evidence>
<evidence type="ECO:0000313" key="9">
    <source>
        <dbReference type="Proteomes" id="UP000008549"/>
    </source>
</evidence>
<dbReference type="Pfam" id="PF01740">
    <property type="entry name" value="STAS"/>
    <property type="match status" value="1"/>
</dbReference>
<dbReference type="InterPro" id="IPR001902">
    <property type="entry name" value="SLC26A/SulP_fam"/>
</dbReference>
<dbReference type="GO" id="GO:0019531">
    <property type="term" value="F:oxalate transmembrane transporter activity"/>
    <property type="evidence" value="ECO:0000318"/>
    <property type="project" value="GO_Central"/>
</dbReference>
<dbReference type="eggNOG" id="KOG0236">
    <property type="taxonomic scope" value="Eukaryota"/>
</dbReference>
<dbReference type="Gene3D" id="3.30.750.24">
    <property type="entry name" value="STAS domain"/>
    <property type="match status" value="1"/>
</dbReference>
<feature type="region of interest" description="Disordered" evidence="5">
    <location>
        <begin position="1"/>
        <end position="32"/>
    </location>
</feature>
<dbReference type="GO" id="GO:0005886">
    <property type="term" value="C:plasma membrane"/>
    <property type="evidence" value="ECO:0000318"/>
    <property type="project" value="GO_Central"/>
</dbReference>
<dbReference type="InterPro" id="IPR002645">
    <property type="entry name" value="STAS_dom"/>
</dbReference>
<feature type="region of interest" description="Disordered" evidence="5">
    <location>
        <begin position="652"/>
        <end position="695"/>
    </location>
</feature>
<feature type="domain" description="STAS" evidence="7">
    <location>
        <begin position="599"/>
        <end position="777"/>
    </location>
</feature>
<dbReference type="PANTHER" id="PTHR11814">
    <property type="entry name" value="SULFATE TRANSPORTER"/>
    <property type="match status" value="1"/>
</dbReference>
<dbReference type="GO" id="GO:0015106">
    <property type="term" value="F:bicarbonate transmembrane transporter activity"/>
    <property type="evidence" value="ECO:0000318"/>
    <property type="project" value="GO_Central"/>
</dbReference>
<dbReference type="AlphaFoldDB" id="A8XL47"/>
<reference evidence="8 9" key="1">
    <citation type="journal article" date="2003" name="PLoS Biol.">
        <title>The genome sequence of Caenorhabditis briggsae: a platform for comparative genomics.</title>
        <authorList>
            <person name="Stein L.D."/>
            <person name="Bao Z."/>
            <person name="Blasiar D."/>
            <person name="Blumenthal T."/>
            <person name="Brent M.R."/>
            <person name="Chen N."/>
            <person name="Chinwalla A."/>
            <person name="Clarke L."/>
            <person name="Clee C."/>
            <person name="Coghlan A."/>
            <person name="Coulson A."/>
            <person name="D'Eustachio P."/>
            <person name="Fitch D.H."/>
            <person name="Fulton L.A."/>
            <person name="Fulton R.E."/>
            <person name="Griffiths-Jones S."/>
            <person name="Harris T.W."/>
            <person name="Hillier L.W."/>
            <person name="Kamath R."/>
            <person name="Kuwabara P.E."/>
            <person name="Mardis E.R."/>
            <person name="Marra M.A."/>
            <person name="Miner T.L."/>
            <person name="Minx P."/>
            <person name="Mullikin J.C."/>
            <person name="Plumb R.W."/>
            <person name="Rogers J."/>
            <person name="Schein J.E."/>
            <person name="Sohrmann M."/>
            <person name="Spieth J."/>
            <person name="Stajich J.E."/>
            <person name="Wei C."/>
            <person name="Willey D."/>
            <person name="Wilson R.K."/>
            <person name="Durbin R."/>
            <person name="Waterston R.H."/>
        </authorList>
    </citation>
    <scope>NUCLEOTIDE SEQUENCE [LARGE SCALE GENOMIC DNA]</scope>
    <source>
        <strain evidence="8 9">AF16</strain>
    </source>
</reference>
<feature type="region of interest" description="Disordered" evidence="5">
    <location>
        <begin position="831"/>
        <end position="873"/>
    </location>
</feature>
<evidence type="ECO:0000313" key="8">
    <source>
        <dbReference type="EMBL" id="CAP33372.2"/>
    </source>
</evidence>
<dbReference type="InParanoid" id="A8XL47"/>
<dbReference type="STRING" id="6238.A8XL47"/>
<feature type="transmembrane region" description="Helical" evidence="6">
    <location>
        <begin position="473"/>
        <end position="491"/>
    </location>
</feature>
<dbReference type="OMA" id="DKKHGYR"/>
<accession>A8XL47</accession>
<dbReference type="GO" id="GO:0015116">
    <property type="term" value="F:sulfate transmembrane transporter activity"/>
    <property type="evidence" value="ECO:0000318"/>
    <property type="project" value="GO_Central"/>
</dbReference>
<reference evidence="8 9" key="2">
    <citation type="journal article" date="2011" name="PLoS Genet.">
        <title>Caenorhabditis briggsae recombinant inbred line genotypes reveal inter-strain incompatibility and the evolution of recombination.</title>
        <authorList>
            <person name="Ross J.A."/>
            <person name="Koboldt D.C."/>
            <person name="Staisch J.E."/>
            <person name="Chamberlin H.M."/>
            <person name="Gupta B.P."/>
            <person name="Miller R.D."/>
            <person name="Baird S.E."/>
            <person name="Haag E.S."/>
        </authorList>
    </citation>
    <scope>NUCLEOTIDE SEQUENCE [LARGE SCALE GENOMIC DNA]</scope>
    <source>
        <strain evidence="8 9">AF16</strain>
    </source>
</reference>
<dbReference type="HOGENOM" id="CLU_003182_9_4_1"/>
<feature type="transmembrane region" description="Helical" evidence="6">
    <location>
        <begin position="316"/>
        <end position="336"/>
    </location>
</feature>
<dbReference type="InterPro" id="IPR036513">
    <property type="entry name" value="STAS_dom_sf"/>
</dbReference>
<feature type="transmembrane region" description="Helical" evidence="6">
    <location>
        <begin position="158"/>
        <end position="175"/>
    </location>
</feature>
<feature type="transmembrane region" description="Helical" evidence="6">
    <location>
        <begin position="129"/>
        <end position="152"/>
    </location>
</feature>
<dbReference type="InterPro" id="IPR011547">
    <property type="entry name" value="SLC26A/SulP_dom"/>
</dbReference>
<evidence type="ECO:0000313" key="10">
    <source>
        <dbReference type="WormBase" id="CBG14974"/>
    </source>
</evidence>
<dbReference type="WormBase" id="CBG14974">
    <property type="protein sequence ID" value="CBP41947"/>
    <property type="gene ID" value="WBGene00035342"/>
    <property type="gene designation" value="Cbr-sulp-6"/>
</dbReference>
<evidence type="ECO:0000256" key="5">
    <source>
        <dbReference type="SAM" id="MobiDB-lite"/>
    </source>
</evidence>
<feature type="transmembrane region" description="Helical" evidence="6">
    <location>
        <begin position="395"/>
        <end position="421"/>
    </location>
</feature>
<keyword evidence="2 6" id="KW-0812">Transmembrane</keyword>